<dbReference type="GO" id="GO:0016042">
    <property type="term" value="P:lipid catabolic process"/>
    <property type="evidence" value="ECO:0007669"/>
    <property type="project" value="UniProtKB-KW"/>
</dbReference>
<keyword evidence="6" id="KW-0479">Metal-binding</keyword>
<comment type="catalytic activity">
    <reaction evidence="13">
        <text>a 1,2-diacyl-sn-glycerol + H2O = a 2-acylglycerol + a fatty acid + H(+)</text>
        <dbReference type="Rhea" id="RHEA:33275"/>
        <dbReference type="ChEBI" id="CHEBI:15377"/>
        <dbReference type="ChEBI" id="CHEBI:15378"/>
        <dbReference type="ChEBI" id="CHEBI:17389"/>
        <dbReference type="ChEBI" id="CHEBI:17815"/>
        <dbReference type="ChEBI" id="CHEBI:28868"/>
        <dbReference type="EC" id="3.1.1.116"/>
    </reaction>
    <physiologicalReaction direction="left-to-right" evidence="13">
        <dbReference type="Rhea" id="RHEA:33276"/>
    </physiologicalReaction>
</comment>
<keyword evidence="5" id="KW-0812">Transmembrane</keyword>
<dbReference type="Pfam" id="PF01764">
    <property type="entry name" value="Lipase_3"/>
    <property type="match status" value="1"/>
</dbReference>
<evidence type="ECO:0000256" key="1">
    <source>
        <dbReference type="ARBA" id="ARBA00001913"/>
    </source>
</evidence>
<feature type="region of interest" description="Disordered" evidence="15">
    <location>
        <begin position="532"/>
        <end position="559"/>
    </location>
</feature>
<feature type="compositionally biased region" description="Acidic residues" evidence="15">
    <location>
        <begin position="532"/>
        <end position="544"/>
    </location>
</feature>
<dbReference type="OrthoDB" id="426718at2759"/>
<proteinExistence type="predicted"/>
<keyword evidence="3" id="KW-1003">Cell membrane</keyword>
<comment type="cofactor">
    <cofactor evidence="1">
        <name>Ca(2+)</name>
        <dbReference type="ChEBI" id="CHEBI:29108"/>
    </cofactor>
</comment>
<gene>
    <name evidence="17" type="ORF">ADEAN_000904200</name>
</gene>
<dbReference type="GO" id="GO:0016298">
    <property type="term" value="F:lipase activity"/>
    <property type="evidence" value="ECO:0007669"/>
    <property type="project" value="TreeGrafter"/>
</dbReference>
<dbReference type="PROSITE" id="PS50081">
    <property type="entry name" value="ZF_DAG_PE_2"/>
    <property type="match status" value="1"/>
</dbReference>
<dbReference type="VEuPathDB" id="TriTrypDB:ADEAN_000904200"/>
<evidence type="ECO:0000256" key="13">
    <source>
        <dbReference type="ARBA" id="ARBA00024531"/>
    </source>
</evidence>
<evidence type="ECO:0000256" key="12">
    <source>
        <dbReference type="ARBA" id="ARBA00023136"/>
    </source>
</evidence>
<keyword evidence="8" id="KW-0106">Calcium</keyword>
<dbReference type="InterPro" id="IPR052214">
    <property type="entry name" value="DAG_Lipase-Related"/>
</dbReference>
<keyword evidence="12" id="KW-0472">Membrane</keyword>
<evidence type="ECO:0000256" key="3">
    <source>
        <dbReference type="ARBA" id="ARBA00022475"/>
    </source>
</evidence>
<keyword evidence="11" id="KW-0443">Lipid metabolism</keyword>
<organism evidence="17 18">
    <name type="scientific">Angomonas deanei</name>
    <dbReference type="NCBI Taxonomy" id="59799"/>
    <lineage>
        <taxon>Eukaryota</taxon>
        <taxon>Discoba</taxon>
        <taxon>Euglenozoa</taxon>
        <taxon>Kinetoplastea</taxon>
        <taxon>Metakinetoplastina</taxon>
        <taxon>Trypanosomatida</taxon>
        <taxon>Trypanosomatidae</taxon>
        <taxon>Strigomonadinae</taxon>
        <taxon>Angomonas</taxon>
    </lineage>
</organism>
<dbReference type="InterPro" id="IPR002921">
    <property type="entry name" value="Fungal_lipase-type"/>
</dbReference>
<evidence type="ECO:0000256" key="15">
    <source>
        <dbReference type="SAM" id="MobiDB-lite"/>
    </source>
</evidence>
<evidence type="ECO:0000313" key="17">
    <source>
        <dbReference type="EMBL" id="CAD2221510.1"/>
    </source>
</evidence>
<dbReference type="Proteomes" id="UP000515908">
    <property type="component" value="Chromosome 21"/>
</dbReference>
<feature type="domain" description="Phorbol-ester/DAG-type" evidence="16">
    <location>
        <begin position="1"/>
        <end position="76"/>
    </location>
</feature>
<reference evidence="17 18" key="1">
    <citation type="submission" date="2020-08" db="EMBL/GenBank/DDBJ databases">
        <authorList>
            <person name="Newling K."/>
            <person name="Davey J."/>
            <person name="Forrester S."/>
        </authorList>
    </citation>
    <scope>NUCLEOTIDE SEQUENCE [LARGE SCALE GENOMIC DNA]</scope>
    <source>
        <strain evidence="18">Crithidia deanei Carvalho (ATCC PRA-265)</strain>
    </source>
</reference>
<dbReference type="Gene3D" id="3.40.50.1820">
    <property type="entry name" value="alpha/beta hydrolase"/>
    <property type="match status" value="1"/>
</dbReference>
<evidence type="ECO:0000256" key="5">
    <source>
        <dbReference type="ARBA" id="ARBA00022692"/>
    </source>
</evidence>
<dbReference type="InterPro" id="IPR029058">
    <property type="entry name" value="AB_hydrolase_fold"/>
</dbReference>
<name>A0A7G2CNZ7_9TRYP</name>
<dbReference type="InterPro" id="IPR002219">
    <property type="entry name" value="PKC_DAG/PE"/>
</dbReference>
<protein>
    <recommendedName>
        <fullName evidence="14">sn-1-specific diacylglycerol lipase</fullName>
        <ecNumber evidence="14">3.1.1.116</ecNumber>
    </recommendedName>
</protein>
<sequence>MPVWCGHCYSALTAVQKSAVESRLLAGEVPNHDETTVTQLKRVTNALLAFGKDGYACTKCNLTLHLPCVVCLPPPSTGGLPYTIRCPTAHPVETKIKQDTSSSTESSEEFLTSLRVLFAETETATPKQKAAAQKESWVLSKAKELVTSYFNGSAAQSDVGMKVIVASLLQMMDKLVERHPGLLSASSFSFRRLRQVSLNQERLYLSSCESLEDANILRTDWDDLPTGPEGSMLFSLRDIVRYTIAVYGQSSLKPVKSGTVVTDEENNSAVTEVLALPRSALRASRWAKRSNEPTYALLVDTLSSRIVVTFRGTANDTDVLTDACSLALPFCGGRAHQGVALSANYIFEHRASTLRDRATESSAAHSRRHPEAPIVLPDEEAPLEPDYLLDTLQSVAEAYPNYDIVITGHSLGGGVAVLFGVRLQHDAVFPIEIHKRIRVIAYAAMPTLTLPAAEGFDDKNRLDENGRPFIRIWNLASGCDFIPRLQMNSIDRLCGMLCEAGQTEVEMTEVKVLPERSDTTASIEIVLNEEEEEVGLDEVGDEETEGKVSKPKKKKHQEDFSSELHHPGRVFLLTHPWNTNLNRLVEVPRGHVIMHEILLMRYMCELHLIDNYCKALQTVYTRAEVEKYLAK</sequence>
<keyword evidence="18" id="KW-1185">Reference proteome</keyword>
<evidence type="ECO:0000313" key="18">
    <source>
        <dbReference type="Proteomes" id="UP000515908"/>
    </source>
</evidence>
<dbReference type="EC" id="3.1.1.116" evidence="14"/>
<keyword evidence="4" id="KW-0597">Phosphoprotein</keyword>
<evidence type="ECO:0000256" key="8">
    <source>
        <dbReference type="ARBA" id="ARBA00022837"/>
    </source>
</evidence>
<keyword evidence="10" id="KW-1133">Transmembrane helix</keyword>
<comment type="subcellular location">
    <subcellularLocation>
        <location evidence="2">Cell membrane</location>
        <topology evidence="2">Multi-pass membrane protein</topology>
    </subcellularLocation>
</comment>
<evidence type="ECO:0000256" key="4">
    <source>
        <dbReference type="ARBA" id="ARBA00022553"/>
    </source>
</evidence>
<keyword evidence="9" id="KW-0442">Lipid degradation</keyword>
<evidence type="ECO:0000256" key="7">
    <source>
        <dbReference type="ARBA" id="ARBA00022801"/>
    </source>
</evidence>
<evidence type="ECO:0000256" key="10">
    <source>
        <dbReference type="ARBA" id="ARBA00022989"/>
    </source>
</evidence>
<evidence type="ECO:0000256" key="11">
    <source>
        <dbReference type="ARBA" id="ARBA00023098"/>
    </source>
</evidence>
<evidence type="ECO:0000259" key="16">
    <source>
        <dbReference type="PROSITE" id="PS50081"/>
    </source>
</evidence>
<evidence type="ECO:0000256" key="2">
    <source>
        <dbReference type="ARBA" id="ARBA00004651"/>
    </source>
</evidence>
<evidence type="ECO:0000256" key="14">
    <source>
        <dbReference type="ARBA" id="ARBA00026104"/>
    </source>
</evidence>
<evidence type="ECO:0000256" key="9">
    <source>
        <dbReference type="ARBA" id="ARBA00022963"/>
    </source>
</evidence>
<dbReference type="PANTHER" id="PTHR45792:SF8">
    <property type="entry name" value="DIACYLGLYCEROL LIPASE-ALPHA"/>
    <property type="match status" value="1"/>
</dbReference>
<dbReference type="EMBL" id="LR877165">
    <property type="protein sequence ID" value="CAD2221510.1"/>
    <property type="molecule type" value="Genomic_DNA"/>
</dbReference>
<dbReference type="CDD" id="cd00519">
    <property type="entry name" value="Lipase_3"/>
    <property type="match status" value="1"/>
</dbReference>
<dbReference type="AlphaFoldDB" id="A0A7G2CNZ7"/>
<evidence type="ECO:0000256" key="6">
    <source>
        <dbReference type="ARBA" id="ARBA00022723"/>
    </source>
</evidence>
<dbReference type="SUPFAM" id="SSF53474">
    <property type="entry name" value="alpha/beta-Hydrolases"/>
    <property type="match status" value="1"/>
</dbReference>
<accession>A0A7G2CNZ7</accession>
<dbReference type="GO" id="GO:0005886">
    <property type="term" value="C:plasma membrane"/>
    <property type="evidence" value="ECO:0007669"/>
    <property type="project" value="UniProtKB-SubCell"/>
</dbReference>
<dbReference type="PANTHER" id="PTHR45792">
    <property type="entry name" value="DIACYLGLYCEROL LIPASE HOMOLOG-RELATED"/>
    <property type="match status" value="1"/>
</dbReference>
<keyword evidence="7" id="KW-0378">Hydrolase</keyword>
<dbReference type="GO" id="GO:0046872">
    <property type="term" value="F:metal ion binding"/>
    <property type="evidence" value="ECO:0007669"/>
    <property type="project" value="UniProtKB-KW"/>
</dbReference>